<organism evidence="1 2">
    <name type="scientific">Vigna mungo</name>
    <name type="common">Black gram</name>
    <name type="synonym">Phaseolus mungo</name>
    <dbReference type="NCBI Taxonomy" id="3915"/>
    <lineage>
        <taxon>Eukaryota</taxon>
        <taxon>Viridiplantae</taxon>
        <taxon>Streptophyta</taxon>
        <taxon>Embryophyta</taxon>
        <taxon>Tracheophyta</taxon>
        <taxon>Spermatophyta</taxon>
        <taxon>Magnoliopsida</taxon>
        <taxon>eudicotyledons</taxon>
        <taxon>Gunneridae</taxon>
        <taxon>Pentapetalae</taxon>
        <taxon>rosids</taxon>
        <taxon>fabids</taxon>
        <taxon>Fabales</taxon>
        <taxon>Fabaceae</taxon>
        <taxon>Papilionoideae</taxon>
        <taxon>50 kb inversion clade</taxon>
        <taxon>NPAAA clade</taxon>
        <taxon>indigoferoid/millettioid clade</taxon>
        <taxon>Phaseoleae</taxon>
        <taxon>Vigna</taxon>
    </lineage>
</organism>
<proteinExistence type="predicted"/>
<sequence>MDVELFQLHRFVNQPSVHANLSSSFADLASKNNYKNFFANSFNKFRQPSNSSRQPPWNNKLTNRFSSSTTFRQIAGSYLISHTLLMFQPILHNYLLPKMQICVYLVLH</sequence>
<protein>
    <submittedName>
        <fullName evidence="1">Uncharacterized protein</fullName>
    </submittedName>
</protein>
<keyword evidence="2" id="KW-1185">Reference proteome</keyword>
<dbReference type="AlphaFoldDB" id="A0AAQ3S0P4"/>
<gene>
    <name evidence="1" type="ORF">V8G54_016698</name>
</gene>
<name>A0AAQ3S0P4_VIGMU</name>
<dbReference type="Proteomes" id="UP001374535">
    <property type="component" value="Chromosome 5"/>
</dbReference>
<evidence type="ECO:0000313" key="2">
    <source>
        <dbReference type="Proteomes" id="UP001374535"/>
    </source>
</evidence>
<accession>A0AAQ3S0P4</accession>
<dbReference type="EMBL" id="CP144696">
    <property type="protein sequence ID" value="WVZ12168.1"/>
    <property type="molecule type" value="Genomic_DNA"/>
</dbReference>
<reference evidence="1 2" key="1">
    <citation type="journal article" date="2023" name="Life. Sci Alliance">
        <title>Evolutionary insights into 3D genome organization and epigenetic landscape of Vigna mungo.</title>
        <authorList>
            <person name="Junaid A."/>
            <person name="Singh B."/>
            <person name="Bhatia S."/>
        </authorList>
    </citation>
    <scope>NUCLEOTIDE SEQUENCE [LARGE SCALE GENOMIC DNA]</scope>
    <source>
        <strain evidence="1">Urdbean</strain>
    </source>
</reference>
<evidence type="ECO:0000313" key="1">
    <source>
        <dbReference type="EMBL" id="WVZ12168.1"/>
    </source>
</evidence>